<sequence length="149" mass="17561">MSFFCCLELTFKCSHRATKKSWSAVVALLRWSLKNETFGRIIPLFECEPTILRQCPRLRWLEKRIPIYWHSIRLGNVYLEDNVVPFECKKGFKMEEMLIFDSDEHRIEWSLERGPTSVLKNGVNPDPDEPQQTITFEFNDQNNGEISCT</sequence>
<evidence type="ECO:0000313" key="2">
    <source>
        <dbReference type="Proteomes" id="UP001620626"/>
    </source>
</evidence>
<keyword evidence="2" id="KW-1185">Reference proteome</keyword>
<reference evidence="1 2" key="1">
    <citation type="submission" date="2024-10" db="EMBL/GenBank/DDBJ databases">
        <authorList>
            <person name="Kim D."/>
        </authorList>
    </citation>
    <scope>NUCLEOTIDE SEQUENCE [LARGE SCALE GENOMIC DNA]</scope>
    <source>
        <strain evidence="1">BH-2024</strain>
    </source>
</reference>
<accession>A0ABD2I2F1</accession>
<dbReference type="Proteomes" id="UP001620626">
    <property type="component" value="Unassembled WGS sequence"/>
</dbReference>
<dbReference type="AlphaFoldDB" id="A0ABD2I2F1"/>
<dbReference type="EMBL" id="JBICBT010001292">
    <property type="protein sequence ID" value="KAL3074689.1"/>
    <property type="molecule type" value="Genomic_DNA"/>
</dbReference>
<gene>
    <name evidence="1" type="ORF">niasHT_038162</name>
</gene>
<organism evidence="1 2">
    <name type="scientific">Heterodera trifolii</name>
    <dbReference type="NCBI Taxonomy" id="157864"/>
    <lineage>
        <taxon>Eukaryota</taxon>
        <taxon>Metazoa</taxon>
        <taxon>Ecdysozoa</taxon>
        <taxon>Nematoda</taxon>
        <taxon>Chromadorea</taxon>
        <taxon>Rhabditida</taxon>
        <taxon>Tylenchina</taxon>
        <taxon>Tylenchomorpha</taxon>
        <taxon>Tylenchoidea</taxon>
        <taxon>Heteroderidae</taxon>
        <taxon>Heteroderinae</taxon>
        <taxon>Heterodera</taxon>
    </lineage>
</organism>
<protein>
    <submittedName>
        <fullName evidence="1">Uncharacterized protein</fullName>
    </submittedName>
</protein>
<evidence type="ECO:0000313" key="1">
    <source>
        <dbReference type="EMBL" id="KAL3074689.1"/>
    </source>
</evidence>
<name>A0ABD2I2F1_9BILA</name>
<proteinExistence type="predicted"/>
<comment type="caution">
    <text evidence="1">The sequence shown here is derived from an EMBL/GenBank/DDBJ whole genome shotgun (WGS) entry which is preliminary data.</text>
</comment>